<organism evidence="8 9">
    <name type="scientific">Mariniflexile soesokkakense</name>
    <dbReference type="NCBI Taxonomy" id="1343160"/>
    <lineage>
        <taxon>Bacteria</taxon>
        <taxon>Pseudomonadati</taxon>
        <taxon>Bacteroidota</taxon>
        <taxon>Flavobacteriia</taxon>
        <taxon>Flavobacteriales</taxon>
        <taxon>Flavobacteriaceae</taxon>
        <taxon>Mariniflexile</taxon>
    </lineage>
</organism>
<keyword evidence="3 5" id="KW-0819">tRNA processing</keyword>
<evidence type="ECO:0000259" key="6">
    <source>
        <dbReference type="Pfam" id="PF01509"/>
    </source>
</evidence>
<dbReference type="GO" id="GO:0160148">
    <property type="term" value="F:tRNA pseudouridine(55) synthase activity"/>
    <property type="evidence" value="ECO:0007669"/>
    <property type="project" value="UniProtKB-EC"/>
</dbReference>
<evidence type="ECO:0000259" key="7">
    <source>
        <dbReference type="Pfam" id="PF16198"/>
    </source>
</evidence>
<proteinExistence type="inferred from homology"/>
<dbReference type="Proteomes" id="UP001416393">
    <property type="component" value="Unassembled WGS sequence"/>
</dbReference>
<keyword evidence="4 5" id="KW-0413">Isomerase</keyword>
<name>A0ABV0A8H3_9FLAO</name>
<dbReference type="InterPro" id="IPR014780">
    <property type="entry name" value="tRNA_psdUridine_synth_TruB"/>
</dbReference>
<feature type="domain" description="Pseudouridine synthase II N-terminal" evidence="6">
    <location>
        <begin position="36"/>
        <end position="192"/>
    </location>
</feature>
<feature type="active site" description="Nucleophile" evidence="5">
    <location>
        <position position="51"/>
    </location>
</feature>
<keyword evidence="9" id="KW-1185">Reference proteome</keyword>
<dbReference type="EC" id="5.4.99.25" evidence="5"/>
<dbReference type="InterPro" id="IPR020103">
    <property type="entry name" value="PsdUridine_synth_cat_dom_sf"/>
</dbReference>
<evidence type="ECO:0000313" key="9">
    <source>
        <dbReference type="Proteomes" id="UP001416393"/>
    </source>
</evidence>
<sequence length="238" mass="26600">MTVEDYQSGQVLLIDKPLHWTSFQVVNKLRWEIRQAFHIKKIKVGHAGTLDPLATGLLVLCTGKMTKQIDTFQAQIKEYTGTIVLGSTTPSFDLETEINETFPTAHFTNELIHETTKGFIGEIQQFPPVFSAIKKDGKRLYEFARAGEEVEIKPRTVNISEFEITNINTSTALSTSSLNVDFRVVCSKGTYIRSLANDFGKALHSGGHLSALRRTKIGDFHVDNGVSIKTFIKNLPLE</sequence>
<comment type="caution">
    <text evidence="8">The sequence shown here is derived from an EMBL/GenBank/DDBJ whole genome shotgun (WGS) entry which is preliminary data.</text>
</comment>
<evidence type="ECO:0000256" key="2">
    <source>
        <dbReference type="ARBA" id="ARBA00005642"/>
    </source>
</evidence>
<gene>
    <name evidence="5 8" type="primary">truB</name>
    <name evidence="8" type="ORF">VP395_06380</name>
</gene>
<reference evidence="8 9" key="1">
    <citation type="submission" date="2024-01" db="EMBL/GenBank/DDBJ databases">
        <title>Mariniflexile litorale sp. nov., isolated from the shallow sediments of the Sea of Japan.</title>
        <authorList>
            <person name="Romanenko L."/>
            <person name="Bystritskaya E."/>
            <person name="Isaeva M."/>
        </authorList>
    </citation>
    <scope>NUCLEOTIDE SEQUENCE [LARGE SCALE GENOMIC DNA]</scope>
    <source>
        <strain evidence="8 9">KCTC 32427</strain>
    </source>
</reference>
<evidence type="ECO:0000256" key="4">
    <source>
        <dbReference type="ARBA" id="ARBA00023235"/>
    </source>
</evidence>
<dbReference type="Gene3D" id="3.30.2350.10">
    <property type="entry name" value="Pseudouridine synthase"/>
    <property type="match status" value="1"/>
</dbReference>
<evidence type="ECO:0000313" key="8">
    <source>
        <dbReference type="EMBL" id="MEN3323346.1"/>
    </source>
</evidence>
<dbReference type="RefSeq" id="WP_346240918.1">
    <property type="nucleotide sequence ID" value="NZ_JAZHYP010000002.1"/>
</dbReference>
<protein>
    <recommendedName>
        <fullName evidence="5">tRNA pseudouridine synthase B</fullName>
        <ecNumber evidence="5">5.4.99.25</ecNumber>
    </recommendedName>
    <alternativeName>
        <fullName evidence="5">tRNA pseudouridine(55) synthase</fullName>
        <shortName evidence="5">Psi55 synthase</shortName>
    </alternativeName>
    <alternativeName>
        <fullName evidence="5">tRNA pseudouridylate synthase</fullName>
    </alternativeName>
    <alternativeName>
        <fullName evidence="5">tRNA-uridine isomerase</fullName>
    </alternativeName>
</protein>
<comment type="function">
    <text evidence="5">Responsible for synthesis of pseudouridine from uracil-55 in the psi GC loop of transfer RNAs.</text>
</comment>
<evidence type="ECO:0000256" key="5">
    <source>
        <dbReference type="HAMAP-Rule" id="MF_01080"/>
    </source>
</evidence>
<dbReference type="InterPro" id="IPR002501">
    <property type="entry name" value="PsdUridine_synth_N"/>
</dbReference>
<evidence type="ECO:0000256" key="1">
    <source>
        <dbReference type="ARBA" id="ARBA00000385"/>
    </source>
</evidence>
<evidence type="ECO:0000256" key="3">
    <source>
        <dbReference type="ARBA" id="ARBA00022694"/>
    </source>
</evidence>
<dbReference type="PANTHER" id="PTHR13767:SF2">
    <property type="entry name" value="PSEUDOURIDYLATE SYNTHASE TRUB1"/>
    <property type="match status" value="1"/>
</dbReference>
<dbReference type="CDD" id="cd02573">
    <property type="entry name" value="PseudoU_synth_EcTruB"/>
    <property type="match status" value="1"/>
</dbReference>
<dbReference type="EMBL" id="JAZHYP010000002">
    <property type="protein sequence ID" value="MEN3323346.1"/>
    <property type="molecule type" value="Genomic_DNA"/>
</dbReference>
<comment type="catalytic activity">
    <reaction evidence="1 5">
        <text>uridine(55) in tRNA = pseudouridine(55) in tRNA</text>
        <dbReference type="Rhea" id="RHEA:42532"/>
        <dbReference type="Rhea" id="RHEA-COMP:10101"/>
        <dbReference type="Rhea" id="RHEA-COMP:10102"/>
        <dbReference type="ChEBI" id="CHEBI:65314"/>
        <dbReference type="ChEBI" id="CHEBI:65315"/>
        <dbReference type="EC" id="5.4.99.25"/>
    </reaction>
</comment>
<dbReference type="HAMAP" id="MF_01080">
    <property type="entry name" value="TruB_bact"/>
    <property type="match status" value="1"/>
</dbReference>
<accession>A0ABV0A8H3</accession>
<dbReference type="SUPFAM" id="SSF55120">
    <property type="entry name" value="Pseudouridine synthase"/>
    <property type="match status" value="1"/>
</dbReference>
<dbReference type="PANTHER" id="PTHR13767">
    <property type="entry name" value="TRNA-PSEUDOURIDINE SYNTHASE"/>
    <property type="match status" value="1"/>
</dbReference>
<feature type="domain" description="tRNA pseudouridylate synthase B C-terminal" evidence="7">
    <location>
        <begin position="193"/>
        <end position="229"/>
    </location>
</feature>
<comment type="similarity">
    <text evidence="2 5">Belongs to the pseudouridine synthase TruB family. Type 1 subfamily.</text>
</comment>
<dbReference type="InterPro" id="IPR032819">
    <property type="entry name" value="TruB_C"/>
</dbReference>
<dbReference type="Pfam" id="PF01509">
    <property type="entry name" value="TruB_N"/>
    <property type="match status" value="1"/>
</dbReference>
<dbReference type="NCBIfam" id="TIGR00431">
    <property type="entry name" value="TruB"/>
    <property type="match status" value="1"/>
</dbReference>
<dbReference type="Pfam" id="PF16198">
    <property type="entry name" value="TruB_C_2"/>
    <property type="match status" value="1"/>
</dbReference>